<accession>A0A085LM78</accession>
<evidence type="ECO:0000313" key="2">
    <source>
        <dbReference type="EMBL" id="KFD46074.1"/>
    </source>
</evidence>
<gene>
    <name evidence="2" type="ORF">M513_13041</name>
</gene>
<name>A0A085LM78_9BILA</name>
<keyword evidence="3" id="KW-1185">Reference proteome</keyword>
<evidence type="ECO:0000313" key="3">
    <source>
        <dbReference type="Proteomes" id="UP000030764"/>
    </source>
</evidence>
<organism evidence="2 3">
    <name type="scientific">Trichuris suis</name>
    <name type="common">pig whipworm</name>
    <dbReference type="NCBI Taxonomy" id="68888"/>
    <lineage>
        <taxon>Eukaryota</taxon>
        <taxon>Metazoa</taxon>
        <taxon>Ecdysozoa</taxon>
        <taxon>Nematoda</taxon>
        <taxon>Enoplea</taxon>
        <taxon>Dorylaimia</taxon>
        <taxon>Trichinellida</taxon>
        <taxon>Trichuridae</taxon>
        <taxon>Trichuris</taxon>
    </lineage>
</organism>
<protein>
    <submittedName>
        <fullName evidence="2">Uncharacterized protein</fullName>
    </submittedName>
</protein>
<proteinExistence type="predicted"/>
<dbReference type="AlphaFoldDB" id="A0A085LM78"/>
<reference evidence="2 3" key="1">
    <citation type="journal article" date="2014" name="Nat. Genet.">
        <title>Genome and transcriptome of the porcine whipworm Trichuris suis.</title>
        <authorList>
            <person name="Jex A.R."/>
            <person name="Nejsum P."/>
            <person name="Schwarz E.M."/>
            <person name="Hu L."/>
            <person name="Young N.D."/>
            <person name="Hall R.S."/>
            <person name="Korhonen P.K."/>
            <person name="Liao S."/>
            <person name="Thamsborg S."/>
            <person name="Xia J."/>
            <person name="Xu P."/>
            <person name="Wang S."/>
            <person name="Scheerlinck J.P."/>
            <person name="Hofmann A."/>
            <person name="Sternberg P.W."/>
            <person name="Wang J."/>
            <person name="Gasser R.B."/>
        </authorList>
    </citation>
    <scope>NUCLEOTIDE SEQUENCE [LARGE SCALE GENOMIC DNA]</scope>
    <source>
        <strain evidence="2">DCEP-RM93M</strain>
    </source>
</reference>
<dbReference type="Proteomes" id="UP000030764">
    <property type="component" value="Unassembled WGS sequence"/>
</dbReference>
<dbReference type="EMBL" id="KL363395">
    <property type="protein sequence ID" value="KFD46074.1"/>
    <property type="molecule type" value="Genomic_DNA"/>
</dbReference>
<evidence type="ECO:0000256" key="1">
    <source>
        <dbReference type="SAM" id="MobiDB-lite"/>
    </source>
</evidence>
<sequence length="116" mass="12210">MVFYLKAPPITVVLKVGGVAPRGAVSDSDEGGGDKRGSWGAPSQPGGGNAPGSNRRPKLLDVWSGTPVEQELDFLFAASGRCRFRYAARPLYKRASVAGIANVAVASFMPAKRNPH</sequence>
<feature type="region of interest" description="Disordered" evidence="1">
    <location>
        <begin position="21"/>
        <end position="59"/>
    </location>
</feature>